<keyword evidence="1" id="KW-1133">Transmembrane helix</keyword>
<keyword evidence="1" id="KW-0472">Membrane</keyword>
<comment type="caution">
    <text evidence="2">The sequence shown here is derived from an EMBL/GenBank/DDBJ whole genome shotgun (WGS) entry which is preliminary data.</text>
</comment>
<reference evidence="2 3" key="1">
    <citation type="submission" date="2019-04" db="EMBL/GenBank/DDBJ databases">
        <title>Microbes associate with the intestines of laboratory mice.</title>
        <authorList>
            <person name="Navarre W."/>
            <person name="Wong E."/>
            <person name="Huang K.C."/>
            <person name="Tropini C."/>
            <person name="Ng K."/>
            <person name="Yu B."/>
        </authorList>
    </citation>
    <scope>NUCLEOTIDE SEQUENCE [LARGE SCALE GENOMIC DNA]</scope>
    <source>
        <strain evidence="2 3">NM83_B4-11</strain>
    </source>
</reference>
<keyword evidence="1" id="KW-0812">Transmembrane</keyword>
<feature type="transmembrane region" description="Helical" evidence="1">
    <location>
        <begin position="53"/>
        <end position="72"/>
    </location>
</feature>
<dbReference type="Proteomes" id="UP000308038">
    <property type="component" value="Unassembled WGS sequence"/>
</dbReference>
<sequence length="119" mass="12493">MLNILACCVAALLIAGEVARFGGSVRFVPMALDELAVAALLLWAAWRSRRDGAVWHLVGWGAFCGLSLVLLVETADHQMHGPAKAAGPAYLVILSAMFGLGAGAIGRALRLCRVHSGQQ</sequence>
<name>A0ABY2QHG4_9SPHN</name>
<feature type="transmembrane region" description="Helical" evidence="1">
    <location>
        <begin position="30"/>
        <end position="46"/>
    </location>
</feature>
<dbReference type="EMBL" id="SSTI01000009">
    <property type="protein sequence ID" value="THG39193.1"/>
    <property type="molecule type" value="Genomic_DNA"/>
</dbReference>
<gene>
    <name evidence="2" type="ORF">E5988_13220</name>
</gene>
<dbReference type="RefSeq" id="WP_136451961.1">
    <property type="nucleotide sequence ID" value="NZ_SSTI01000009.1"/>
</dbReference>
<protein>
    <recommendedName>
        <fullName evidence="4">DUF2809 domain-containing protein</fullName>
    </recommendedName>
</protein>
<evidence type="ECO:0000256" key="1">
    <source>
        <dbReference type="SAM" id="Phobius"/>
    </source>
</evidence>
<evidence type="ECO:0000313" key="3">
    <source>
        <dbReference type="Proteomes" id="UP000308038"/>
    </source>
</evidence>
<accession>A0ABY2QHG4</accession>
<keyword evidence="3" id="KW-1185">Reference proteome</keyword>
<feature type="transmembrane region" description="Helical" evidence="1">
    <location>
        <begin position="87"/>
        <end position="109"/>
    </location>
</feature>
<evidence type="ECO:0000313" key="2">
    <source>
        <dbReference type="EMBL" id="THG39193.1"/>
    </source>
</evidence>
<proteinExistence type="predicted"/>
<organism evidence="2 3">
    <name type="scientific">Sphingomonas olei</name>
    <dbReference type="NCBI Taxonomy" id="1886787"/>
    <lineage>
        <taxon>Bacteria</taxon>
        <taxon>Pseudomonadati</taxon>
        <taxon>Pseudomonadota</taxon>
        <taxon>Alphaproteobacteria</taxon>
        <taxon>Sphingomonadales</taxon>
        <taxon>Sphingomonadaceae</taxon>
        <taxon>Sphingomonas</taxon>
    </lineage>
</organism>
<evidence type="ECO:0008006" key="4">
    <source>
        <dbReference type="Google" id="ProtNLM"/>
    </source>
</evidence>